<organism evidence="2 3">
    <name type="scientific">Candidatus Magnetominusculus xianensis</name>
    <dbReference type="NCBI Taxonomy" id="1748249"/>
    <lineage>
        <taxon>Bacteria</taxon>
        <taxon>Pseudomonadati</taxon>
        <taxon>Nitrospirota</taxon>
        <taxon>Nitrospiria</taxon>
        <taxon>Nitrospirales</taxon>
        <taxon>Nitrospiraceae</taxon>
        <taxon>Candidatus Magnetominusculus</taxon>
    </lineage>
</organism>
<gene>
    <name evidence="2" type="ORF">ASN18_1391</name>
</gene>
<evidence type="ECO:0008006" key="4">
    <source>
        <dbReference type="Google" id="ProtNLM"/>
    </source>
</evidence>
<feature type="transmembrane region" description="Helical" evidence="1">
    <location>
        <begin position="6"/>
        <end position="25"/>
    </location>
</feature>
<dbReference type="EMBL" id="LNQR01000054">
    <property type="protein sequence ID" value="KWT86919.1"/>
    <property type="molecule type" value="Genomic_DNA"/>
</dbReference>
<keyword evidence="1" id="KW-1133">Transmembrane helix</keyword>
<evidence type="ECO:0000313" key="3">
    <source>
        <dbReference type="Proteomes" id="UP000060487"/>
    </source>
</evidence>
<reference evidence="2 3" key="1">
    <citation type="submission" date="2015-11" db="EMBL/GenBank/DDBJ databases">
        <authorList>
            <person name="Lin W."/>
        </authorList>
    </citation>
    <scope>NUCLEOTIDE SEQUENCE [LARGE SCALE GENOMIC DNA]</scope>
    <source>
        <strain evidence="2 3">HCH-1</strain>
    </source>
</reference>
<comment type="caution">
    <text evidence="2">The sequence shown here is derived from an EMBL/GenBank/DDBJ whole genome shotgun (WGS) entry which is preliminary data.</text>
</comment>
<dbReference type="RefSeq" id="WP_085052017.1">
    <property type="nucleotide sequence ID" value="NZ_LNQR01000054.1"/>
</dbReference>
<evidence type="ECO:0000313" key="2">
    <source>
        <dbReference type="EMBL" id="KWT86919.1"/>
    </source>
</evidence>
<proteinExistence type="predicted"/>
<evidence type="ECO:0000256" key="1">
    <source>
        <dbReference type="SAM" id="Phobius"/>
    </source>
</evidence>
<dbReference type="Proteomes" id="UP000060487">
    <property type="component" value="Unassembled WGS sequence"/>
</dbReference>
<accession>A0ABR5SFX2</accession>
<name>A0ABR5SFX2_9BACT</name>
<keyword evidence="1" id="KW-0472">Membrane</keyword>
<keyword evidence="3" id="KW-1185">Reference proteome</keyword>
<protein>
    <recommendedName>
        <fullName evidence="4">Secreted protein</fullName>
    </recommendedName>
</protein>
<sequence length="204" mass="24668">MNTIKIITKILMPILLWIVVFNTIITCEDEILLHIIDYKDKWVETYYIGIGHGNKVMLDSYPYKLDNGSIQVEILLTLDNVTKNSFEIRERFIDSEIHNRLYYWLSFKYKTFSTNCKEVRKDMVVFPVSISSPSWWPDDLKKSFFKKNRTKYMFYRCRAGYAGYDLSFFQYFAIDNTNRTGYYWNTMLVNTDNKSVRKYYYDWE</sequence>
<keyword evidence="1" id="KW-0812">Transmembrane</keyword>